<feature type="compositionally biased region" description="Polar residues" evidence="1">
    <location>
        <begin position="1"/>
        <end position="19"/>
    </location>
</feature>
<dbReference type="VEuPathDB" id="FungiDB:EMCG_06134"/>
<feature type="region of interest" description="Disordered" evidence="1">
    <location>
        <begin position="217"/>
        <end position="338"/>
    </location>
</feature>
<proteinExistence type="predicted"/>
<feature type="compositionally biased region" description="Basic and acidic residues" evidence="1">
    <location>
        <begin position="300"/>
        <end position="316"/>
    </location>
</feature>
<feature type="region of interest" description="Disordered" evidence="1">
    <location>
        <begin position="104"/>
        <end position="127"/>
    </location>
</feature>
<keyword evidence="3" id="KW-1185">Reference proteome</keyword>
<dbReference type="EMBL" id="PDND01000064">
    <property type="protein sequence ID" value="PGH33391.1"/>
    <property type="molecule type" value="Genomic_DNA"/>
</dbReference>
<feature type="region of interest" description="Disordered" evidence="1">
    <location>
        <begin position="1"/>
        <end position="47"/>
    </location>
</feature>
<organism evidence="2 3">
    <name type="scientific">[Emmonsia] crescens</name>
    <dbReference type="NCBI Taxonomy" id="73230"/>
    <lineage>
        <taxon>Eukaryota</taxon>
        <taxon>Fungi</taxon>
        <taxon>Dikarya</taxon>
        <taxon>Ascomycota</taxon>
        <taxon>Pezizomycotina</taxon>
        <taxon>Eurotiomycetes</taxon>
        <taxon>Eurotiomycetidae</taxon>
        <taxon>Onygenales</taxon>
        <taxon>Ajellomycetaceae</taxon>
        <taxon>Emergomyces</taxon>
    </lineage>
</organism>
<gene>
    <name evidence="2" type="ORF">GX50_03778</name>
</gene>
<feature type="compositionally biased region" description="Basic and acidic residues" evidence="1">
    <location>
        <begin position="104"/>
        <end position="122"/>
    </location>
</feature>
<evidence type="ECO:0000313" key="3">
    <source>
        <dbReference type="Proteomes" id="UP000226031"/>
    </source>
</evidence>
<evidence type="ECO:0000313" key="2">
    <source>
        <dbReference type="EMBL" id="PGH33391.1"/>
    </source>
</evidence>
<feature type="compositionally biased region" description="Polar residues" evidence="1">
    <location>
        <begin position="288"/>
        <end position="298"/>
    </location>
</feature>
<reference evidence="2 3" key="1">
    <citation type="submission" date="2017-10" db="EMBL/GenBank/DDBJ databases">
        <title>Comparative genomics in systemic dimorphic fungi from Ajellomycetaceae.</title>
        <authorList>
            <person name="Munoz J.F."/>
            <person name="Mcewen J.G."/>
            <person name="Clay O.K."/>
            <person name="Cuomo C.A."/>
        </authorList>
    </citation>
    <scope>NUCLEOTIDE SEQUENCE [LARGE SCALE GENOMIC DNA]</scope>
    <source>
        <strain evidence="2 3">UAMH4076</strain>
    </source>
</reference>
<protein>
    <submittedName>
        <fullName evidence="2">Uncharacterized protein</fullName>
    </submittedName>
</protein>
<comment type="caution">
    <text evidence="2">The sequence shown here is derived from an EMBL/GenBank/DDBJ whole genome shotgun (WGS) entry which is preliminary data.</text>
</comment>
<evidence type="ECO:0000256" key="1">
    <source>
        <dbReference type="SAM" id="MobiDB-lite"/>
    </source>
</evidence>
<accession>A0A2B7ZJ66</accession>
<feature type="compositionally biased region" description="Basic and acidic residues" evidence="1">
    <location>
        <begin position="326"/>
        <end position="338"/>
    </location>
</feature>
<dbReference type="Proteomes" id="UP000226031">
    <property type="component" value="Unassembled WGS sequence"/>
</dbReference>
<name>A0A2B7ZJ66_9EURO</name>
<sequence length="391" mass="42503">MAEQQSTTPPTIQVTSSGQVPPAPGTNEAEADDSAPQEAIGTNDVPDDVLAEYNAALAANPSLQSNVLNPEWEDYETIIAKNPELMAPVLTDKTKAFYKSKDKWECGHEGPEIPTDIEKESNDSDGEESDILINECRGLCSNCLDPNTNPALKNETIVDGKVIYMSKNKWECGHEGDETRTDIEKDPLDIQSGKPSILINEVRGICPTCMDKWHKLESGDRDGGAERGGPSSGPAGIVSSSPPTYDEALEADGQYGQDDEDRLVAQVGLLDLDDGPAKGKGIERAPSVDSTADGSASQGKVEDIRYETRTHEARDDVVDDDGCYNDNRDDENGYYDKDDTFHYYKDEGESNGDTPEIEVEIDPNAKVTVEVEVKPHVGHLASESEQKRPGQ</sequence>
<dbReference type="AlphaFoldDB" id="A0A2B7ZJ66"/>